<dbReference type="CDD" id="cd06413">
    <property type="entry name" value="GH25_muramidase_1"/>
    <property type="match status" value="1"/>
</dbReference>
<sequence length="245" mass="28946">MKKLRKRGRIIILCFVIAVILGGACLYAVYNGYILLNNPSKNKYPIRGVDVSHYQGEIDWEVLSSERIQFAYIKATEGSSHVDDRFLYNLEQAKMTELLVGAYHFFSFDSPGEEQAKNFIKNVEVDESMLPPVVDVEYYGNKKKNPPNADKLREELQIYLDSIQEYYNLTPIIYATEEMWNAYLKGYFDSYPLWIRNVITKPKIEREWTFWQYTNRGRLKGYQGEEAYIDLNVFYGDKEQWKEFH</sequence>
<proteinExistence type="inferred from homology"/>
<evidence type="ECO:0000256" key="4">
    <source>
        <dbReference type="SAM" id="Phobius"/>
    </source>
</evidence>
<dbReference type="Proteomes" id="UP000184038">
    <property type="component" value="Unassembled WGS sequence"/>
</dbReference>
<dbReference type="SMART" id="SM00641">
    <property type="entry name" value="Glyco_25"/>
    <property type="match status" value="1"/>
</dbReference>
<keyword evidence="3" id="KW-0326">Glycosidase</keyword>
<dbReference type="GO" id="GO:0003796">
    <property type="term" value="F:lysozyme activity"/>
    <property type="evidence" value="ECO:0007669"/>
    <property type="project" value="InterPro"/>
</dbReference>
<feature type="transmembrane region" description="Helical" evidence="4">
    <location>
        <begin position="12"/>
        <end position="36"/>
    </location>
</feature>
<keyword evidence="2" id="KW-0378">Hydrolase</keyword>
<dbReference type="InterPro" id="IPR002053">
    <property type="entry name" value="Glyco_hydro_25"/>
</dbReference>
<evidence type="ECO:0000256" key="1">
    <source>
        <dbReference type="ARBA" id="ARBA00010646"/>
    </source>
</evidence>
<keyword evidence="6" id="KW-1185">Reference proteome</keyword>
<keyword evidence="4" id="KW-1133">Transmembrane helix</keyword>
<accession>A0A1M7L4S1</accession>
<dbReference type="Pfam" id="PF01183">
    <property type="entry name" value="Glyco_hydro_25"/>
    <property type="match status" value="1"/>
</dbReference>
<gene>
    <name evidence="5" type="ORF">SAMN02746066_03064</name>
</gene>
<dbReference type="GO" id="GO:0009253">
    <property type="term" value="P:peptidoglycan catabolic process"/>
    <property type="evidence" value="ECO:0007669"/>
    <property type="project" value="InterPro"/>
</dbReference>
<name>A0A1M7L4S1_9FIRM</name>
<evidence type="ECO:0000313" key="5">
    <source>
        <dbReference type="EMBL" id="SHM72806.1"/>
    </source>
</evidence>
<dbReference type="PANTHER" id="PTHR34135:SF2">
    <property type="entry name" value="LYSOZYME"/>
    <property type="match status" value="1"/>
</dbReference>
<dbReference type="GO" id="GO:0016998">
    <property type="term" value="P:cell wall macromolecule catabolic process"/>
    <property type="evidence" value="ECO:0007669"/>
    <property type="project" value="InterPro"/>
</dbReference>
<keyword evidence="4" id="KW-0812">Transmembrane</keyword>
<dbReference type="AlphaFoldDB" id="A0A1M7L4S1"/>
<dbReference type="RefSeq" id="WP_073289274.1">
    <property type="nucleotide sequence ID" value="NZ_FRCP01000015.1"/>
</dbReference>
<dbReference type="OrthoDB" id="9783374at2"/>
<evidence type="ECO:0000256" key="2">
    <source>
        <dbReference type="ARBA" id="ARBA00022801"/>
    </source>
</evidence>
<keyword evidence="4" id="KW-0472">Membrane</keyword>
<dbReference type="PANTHER" id="PTHR34135">
    <property type="entry name" value="LYSOZYME"/>
    <property type="match status" value="1"/>
</dbReference>
<comment type="similarity">
    <text evidence="1">Belongs to the glycosyl hydrolase 25 family.</text>
</comment>
<evidence type="ECO:0000256" key="3">
    <source>
        <dbReference type="ARBA" id="ARBA00023295"/>
    </source>
</evidence>
<reference evidence="5 6" key="1">
    <citation type="submission" date="2016-11" db="EMBL/GenBank/DDBJ databases">
        <authorList>
            <person name="Jaros S."/>
            <person name="Januszkiewicz K."/>
            <person name="Wedrychowicz H."/>
        </authorList>
    </citation>
    <scope>NUCLEOTIDE SEQUENCE [LARGE SCALE GENOMIC DNA]</scope>
    <source>
        <strain evidence="5 6">DSM 15930</strain>
    </source>
</reference>
<organism evidence="5 6">
    <name type="scientific">Anaerosporobacter mobilis DSM 15930</name>
    <dbReference type="NCBI Taxonomy" id="1120996"/>
    <lineage>
        <taxon>Bacteria</taxon>
        <taxon>Bacillati</taxon>
        <taxon>Bacillota</taxon>
        <taxon>Clostridia</taxon>
        <taxon>Lachnospirales</taxon>
        <taxon>Lachnospiraceae</taxon>
        <taxon>Anaerosporobacter</taxon>
    </lineage>
</organism>
<dbReference type="InterPro" id="IPR017853">
    <property type="entry name" value="GH"/>
</dbReference>
<dbReference type="GO" id="GO:0016052">
    <property type="term" value="P:carbohydrate catabolic process"/>
    <property type="evidence" value="ECO:0007669"/>
    <property type="project" value="TreeGrafter"/>
</dbReference>
<protein>
    <submittedName>
        <fullName evidence="5">Lysozyme</fullName>
    </submittedName>
</protein>
<dbReference type="InterPro" id="IPR018077">
    <property type="entry name" value="Glyco_hydro_fam25_subgr"/>
</dbReference>
<evidence type="ECO:0000313" key="6">
    <source>
        <dbReference type="Proteomes" id="UP000184038"/>
    </source>
</evidence>
<dbReference type="PROSITE" id="PS51257">
    <property type="entry name" value="PROKAR_LIPOPROTEIN"/>
    <property type="match status" value="1"/>
</dbReference>
<dbReference type="Gene3D" id="3.20.20.80">
    <property type="entry name" value="Glycosidases"/>
    <property type="match status" value="1"/>
</dbReference>
<dbReference type="SUPFAM" id="SSF51445">
    <property type="entry name" value="(Trans)glycosidases"/>
    <property type="match status" value="1"/>
</dbReference>
<dbReference type="STRING" id="1120996.SAMN02746066_03064"/>
<dbReference type="PROSITE" id="PS51904">
    <property type="entry name" value="GLYCOSYL_HYDROL_F25_2"/>
    <property type="match status" value="1"/>
</dbReference>
<dbReference type="EMBL" id="FRCP01000015">
    <property type="protein sequence ID" value="SHM72806.1"/>
    <property type="molecule type" value="Genomic_DNA"/>
</dbReference>